<dbReference type="Pfam" id="PF16868">
    <property type="entry name" value="NMT1_3"/>
    <property type="match status" value="1"/>
</dbReference>
<dbReference type="EMBL" id="JBHSON010000022">
    <property type="protein sequence ID" value="MFC5747510.1"/>
    <property type="molecule type" value="Genomic_DNA"/>
</dbReference>
<feature type="signal peptide" evidence="1">
    <location>
        <begin position="1"/>
        <end position="20"/>
    </location>
</feature>
<organism evidence="2 3">
    <name type="scientific">Actinomadura rugatobispora</name>
    <dbReference type="NCBI Taxonomy" id="1994"/>
    <lineage>
        <taxon>Bacteria</taxon>
        <taxon>Bacillati</taxon>
        <taxon>Actinomycetota</taxon>
        <taxon>Actinomycetes</taxon>
        <taxon>Streptosporangiales</taxon>
        <taxon>Thermomonosporaceae</taxon>
        <taxon>Actinomadura</taxon>
    </lineage>
</organism>
<reference evidence="3" key="1">
    <citation type="journal article" date="2019" name="Int. J. Syst. Evol. Microbiol.">
        <title>The Global Catalogue of Microorganisms (GCM) 10K type strain sequencing project: providing services to taxonomists for standard genome sequencing and annotation.</title>
        <authorList>
            <consortium name="The Broad Institute Genomics Platform"/>
            <consortium name="The Broad Institute Genome Sequencing Center for Infectious Disease"/>
            <person name="Wu L."/>
            <person name="Ma J."/>
        </authorList>
    </citation>
    <scope>NUCLEOTIDE SEQUENCE [LARGE SCALE GENOMIC DNA]</scope>
    <source>
        <strain evidence="3">KCTC 42087</strain>
    </source>
</reference>
<keyword evidence="1" id="KW-0732">Signal</keyword>
<sequence length="316" mass="33528">MRRVPALVLVLAVLVSCAAACSESAPDEGRLLIAAGGGSGVYHAYAQGLARAAQLEEMRPRVLATASAADNLRRVAEGTADVAFAPADLAALAAAGRPPFTALPRVAALARLYDEHTHLVVPADSGVHALPDLRGRRVSTGAPGTDTELVATRLLGSAGIDPDKEVRRLRLPVREAAAALRDRRVDAFFFSGGVPNEAITQLTHVMGVRLVDLGAYVGPLRRFHGDFYEERSIPASAYRLFAAPRTVGVPSYLVVASSMPADRALALTRMLFARKDVLVATRPEALYLNRRAAISTGPLPLHPGAARYYRESKVAG</sequence>
<dbReference type="Gene3D" id="3.40.190.10">
    <property type="entry name" value="Periplasmic binding protein-like II"/>
    <property type="match status" value="2"/>
</dbReference>
<dbReference type="PANTHER" id="PTHR42941:SF1">
    <property type="entry name" value="SLL1037 PROTEIN"/>
    <property type="match status" value="1"/>
</dbReference>
<comment type="caution">
    <text evidence="2">The sequence shown here is derived from an EMBL/GenBank/DDBJ whole genome shotgun (WGS) entry which is preliminary data.</text>
</comment>
<gene>
    <name evidence="2" type="ORF">ACFPZN_17910</name>
</gene>
<evidence type="ECO:0000256" key="1">
    <source>
        <dbReference type="SAM" id="SignalP"/>
    </source>
</evidence>
<dbReference type="PROSITE" id="PS51257">
    <property type="entry name" value="PROKAR_LIPOPROTEIN"/>
    <property type="match status" value="1"/>
</dbReference>
<evidence type="ECO:0000313" key="2">
    <source>
        <dbReference type="EMBL" id="MFC5747510.1"/>
    </source>
</evidence>
<dbReference type="RefSeq" id="WP_378283128.1">
    <property type="nucleotide sequence ID" value="NZ_JBHSON010000022.1"/>
</dbReference>
<dbReference type="PANTHER" id="PTHR42941">
    <property type="entry name" value="SLL1037 PROTEIN"/>
    <property type="match status" value="1"/>
</dbReference>
<dbReference type="NCBIfam" id="TIGR02122">
    <property type="entry name" value="TRAP_TAXI"/>
    <property type="match status" value="1"/>
</dbReference>
<name>A0ABW1A2T2_9ACTN</name>
<accession>A0ABW1A2T2</accession>
<evidence type="ECO:0000313" key="3">
    <source>
        <dbReference type="Proteomes" id="UP001596074"/>
    </source>
</evidence>
<protein>
    <submittedName>
        <fullName evidence="2">TAXI family TRAP transporter solute-binding subunit</fullName>
    </submittedName>
</protein>
<dbReference type="SUPFAM" id="SSF53850">
    <property type="entry name" value="Periplasmic binding protein-like II"/>
    <property type="match status" value="1"/>
</dbReference>
<keyword evidence="3" id="KW-1185">Reference proteome</keyword>
<dbReference type="InterPro" id="IPR011852">
    <property type="entry name" value="TRAP_TAXI"/>
</dbReference>
<proteinExistence type="predicted"/>
<dbReference type="Proteomes" id="UP001596074">
    <property type="component" value="Unassembled WGS sequence"/>
</dbReference>
<feature type="chain" id="PRO_5047029174" evidence="1">
    <location>
        <begin position="21"/>
        <end position="316"/>
    </location>
</feature>